<proteinExistence type="predicted"/>
<dbReference type="SUPFAM" id="SSF51735">
    <property type="entry name" value="NAD(P)-binding Rossmann-fold domains"/>
    <property type="match status" value="1"/>
</dbReference>
<sequence>MQALAGKVALVTGASSGIGRATAKLFAQNGAALVLVARRRQALGALIAELPDQGARAAALYLASDASSFPTGAALLADGGVSVSRG</sequence>
<protein>
    <submittedName>
        <fullName evidence="1">SDR family NAD(P)-dependent oxidoreductase</fullName>
    </submittedName>
</protein>
<dbReference type="InterPro" id="IPR002347">
    <property type="entry name" value="SDR_fam"/>
</dbReference>
<dbReference type="Pfam" id="PF00106">
    <property type="entry name" value="adh_short"/>
    <property type="match status" value="1"/>
</dbReference>
<dbReference type="AlphaFoldDB" id="A0A5C1DG62"/>
<evidence type="ECO:0000313" key="1">
    <source>
        <dbReference type="EMBL" id="QEL54937.1"/>
    </source>
</evidence>
<evidence type="ECO:0000313" key="2">
    <source>
        <dbReference type="Proteomes" id="UP000322079"/>
    </source>
</evidence>
<dbReference type="RefSeq" id="WP_149295312.1">
    <property type="nucleotide sequence ID" value="NZ_CP043473.1"/>
</dbReference>
<dbReference type="EMBL" id="CP043473">
    <property type="protein sequence ID" value="QEL54937.1"/>
    <property type="molecule type" value="Genomic_DNA"/>
</dbReference>
<dbReference type="Proteomes" id="UP000322079">
    <property type="component" value="Chromosome"/>
</dbReference>
<dbReference type="PANTHER" id="PTHR43975">
    <property type="entry name" value="ZGC:101858"/>
    <property type="match status" value="1"/>
</dbReference>
<keyword evidence="2" id="KW-1185">Reference proteome</keyword>
<organism evidence="1 2">
    <name type="scientific">Chromobacterium paludis</name>
    <dbReference type="NCBI Taxonomy" id="2605945"/>
    <lineage>
        <taxon>Bacteria</taxon>
        <taxon>Pseudomonadati</taxon>
        <taxon>Pseudomonadota</taxon>
        <taxon>Betaproteobacteria</taxon>
        <taxon>Neisseriales</taxon>
        <taxon>Chromobacteriaceae</taxon>
        <taxon>Chromobacterium</taxon>
    </lineage>
</organism>
<name>A0A5C1DG62_9NEIS</name>
<reference evidence="1 2" key="1">
    <citation type="submission" date="2019-08" db="EMBL/GenBank/DDBJ databases">
        <title>Chromobacterium paludis, a novel bacterium isolated from a Maryland marsh pond.</title>
        <authorList>
            <person name="Blackburn M.B."/>
            <person name="Gundersen-Rindal D.E."/>
        </authorList>
    </citation>
    <scope>NUCLEOTIDE SEQUENCE [LARGE SCALE GENOMIC DNA]</scope>
    <source>
        <strain evidence="2">IIBBL 257-1</strain>
    </source>
</reference>
<dbReference type="KEGG" id="chrm:FYK34_04845"/>
<accession>A0A5C1DG62</accession>
<gene>
    <name evidence="1" type="ORF">FYK34_04845</name>
</gene>
<dbReference type="InterPro" id="IPR036291">
    <property type="entry name" value="NAD(P)-bd_dom_sf"/>
</dbReference>
<dbReference type="PANTHER" id="PTHR43975:SF2">
    <property type="entry name" value="EG:BACR7A4.14 PROTEIN-RELATED"/>
    <property type="match status" value="1"/>
</dbReference>
<dbReference type="Gene3D" id="3.40.50.720">
    <property type="entry name" value="NAD(P)-binding Rossmann-like Domain"/>
    <property type="match status" value="1"/>
</dbReference>